<protein>
    <recommendedName>
        <fullName evidence="3">peptidylprolyl isomerase</fullName>
        <ecNumber evidence="3">5.2.1.8</ecNumber>
    </recommendedName>
</protein>
<dbReference type="Gene3D" id="2.40.100.10">
    <property type="entry name" value="Cyclophilin-like"/>
    <property type="match status" value="1"/>
</dbReference>
<dbReference type="EMBL" id="LGRX02008807">
    <property type="protein sequence ID" value="KAK3272754.1"/>
    <property type="molecule type" value="Genomic_DNA"/>
</dbReference>
<dbReference type="PANTHER" id="PTHR11071">
    <property type="entry name" value="PEPTIDYL-PROLYL CIS-TRANS ISOMERASE"/>
    <property type="match status" value="1"/>
</dbReference>
<dbReference type="InterPro" id="IPR029000">
    <property type="entry name" value="Cyclophilin-like_dom_sf"/>
</dbReference>
<organism evidence="7 8">
    <name type="scientific">Cymbomonas tetramitiformis</name>
    <dbReference type="NCBI Taxonomy" id="36881"/>
    <lineage>
        <taxon>Eukaryota</taxon>
        <taxon>Viridiplantae</taxon>
        <taxon>Chlorophyta</taxon>
        <taxon>Pyramimonadophyceae</taxon>
        <taxon>Pyramimonadales</taxon>
        <taxon>Pyramimonadaceae</taxon>
        <taxon>Cymbomonas</taxon>
    </lineage>
</organism>
<comment type="similarity">
    <text evidence="2">Belongs to the cyclophilin-type PPIase family.</text>
</comment>
<evidence type="ECO:0000256" key="5">
    <source>
        <dbReference type="ARBA" id="ARBA00023235"/>
    </source>
</evidence>
<comment type="catalytic activity">
    <reaction evidence="1">
        <text>[protein]-peptidylproline (omega=180) = [protein]-peptidylproline (omega=0)</text>
        <dbReference type="Rhea" id="RHEA:16237"/>
        <dbReference type="Rhea" id="RHEA-COMP:10747"/>
        <dbReference type="Rhea" id="RHEA-COMP:10748"/>
        <dbReference type="ChEBI" id="CHEBI:83833"/>
        <dbReference type="ChEBI" id="CHEBI:83834"/>
        <dbReference type="EC" id="5.2.1.8"/>
    </reaction>
</comment>
<dbReference type="FunFam" id="2.40.100.10:FF:000025">
    <property type="entry name" value="Peptidyl-prolyl cis-trans isomerase CYP19-2"/>
    <property type="match status" value="1"/>
</dbReference>
<keyword evidence="8" id="KW-1185">Reference proteome</keyword>
<keyword evidence="5" id="KW-0413">Isomerase</keyword>
<evidence type="ECO:0000256" key="1">
    <source>
        <dbReference type="ARBA" id="ARBA00000971"/>
    </source>
</evidence>
<keyword evidence="4" id="KW-0697">Rotamase</keyword>
<dbReference type="PROSITE" id="PS50072">
    <property type="entry name" value="CSA_PPIASE_2"/>
    <property type="match status" value="1"/>
</dbReference>
<dbReference type="Proteomes" id="UP001190700">
    <property type="component" value="Unassembled WGS sequence"/>
</dbReference>
<gene>
    <name evidence="7" type="ORF">CYMTET_18964</name>
</gene>
<evidence type="ECO:0000313" key="7">
    <source>
        <dbReference type="EMBL" id="KAK3272754.1"/>
    </source>
</evidence>
<dbReference type="AlphaFoldDB" id="A0AAE0G748"/>
<name>A0AAE0G748_9CHLO</name>
<dbReference type="PRINTS" id="PR00153">
    <property type="entry name" value="CSAPPISMRASE"/>
</dbReference>
<dbReference type="GO" id="GO:0003755">
    <property type="term" value="F:peptidyl-prolyl cis-trans isomerase activity"/>
    <property type="evidence" value="ECO:0007669"/>
    <property type="project" value="UniProtKB-KW"/>
</dbReference>
<dbReference type="PANTHER" id="PTHR11071:SF561">
    <property type="entry name" value="PEPTIDYL-PROLYL CIS-TRANS ISOMERASE D-RELATED"/>
    <property type="match status" value="1"/>
</dbReference>
<dbReference type="SUPFAM" id="SSF50891">
    <property type="entry name" value="Cyclophilin-like"/>
    <property type="match status" value="1"/>
</dbReference>
<evidence type="ECO:0000256" key="4">
    <source>
        <dbReference type="ARBA" id="ARBA00023110"/>
    </source>
</evidence>
<dbReference type="GO" id="GO:0005737">
    <property type="term" value="C:cytoplasm"/>
    <property type="evidence" value="ECO:0007669"/>
    <property type="project" value="TreeGrafter"/>
</dbReference>
<reference evidence="7 8" key="1">
    <citation type="journal article" date="2015" name="Genome Biol. Evol.">
        <title>Comparative Genomics of a Bacterivorous Green Alga Reveals Evolutionary Causalities and Consequences of Phago-Mixotrophic Mode of Nutrition.</title>
        <authorList>
            <person name="Burns J.A."/>
            <person name="Paasch A."/>
            <person name="Narechania A."/>
            <person name="Kim E."/>
        </authorList>
    </citation>
    <scope>NUCLEOTIDE SEQUENCE [LARGE SCALE GENOMIC DNA]</scope>
    <source>
        <strain evidence="7 8">PLY_AMNH</strain>
    </source>
</reference>
<accession>A0AAE0G748</accession>
<evidence type="ECO:0000256" key="2">
    <source>
        <dbReference type="ARBA" id="ARBA00007365"/>
    </source>
</evidence>
<dbReference type="EC" id="5.2.1.8" evidence="3"/>
<evidence type="ECO:0000256" key="3">
    <source>
        <dbReference type="ARBA" id="ARBA00013194"/>
    </source>
</evidence>
<evidence type="ECO:0000313" key="8">
    <source>
        <dbReference type="Proteomes" id="UP001190700"/>
    </source>
</evidence>
<proteinExistence type="inferred from homology"/>
<sequence length="303" mass="33125">MPHVTISGKLTDGLFQRCKKAAEFIAEKEPEFTMDVLSLLPTDFEVLSKEICLDMGTDPNYLQHKANVLCFEGVVDKPGTYIGAGRAFMSWLSETYGYSDKKTNAAMYERLAKLHLRHVIKESGHTFVFFEIGVAGRSEGKIICELFDKACPKTVANFKALTEGHDIGCYKDTPVHRIVPQGWIQAGDIKSGNGDKGVSIYGECFADETFIIKHDKPGILGMVNVGPHTNNSQFYITVAPLPWLNGKSVAFGRVVDGMRLLRIIERSALENERPAQGISIIDCGIYNAGAAPPPPAPPPAPPA</sequence>
<evidence type="ECO:0000259" key="6">
    <source>
        <dbReference type="PROSITE" id="PS50072"/>
    </source>
</evidence>
<dbReference type="InterPro" id="IPR002130">
    <property type="entry name" value="Cyclophilin-type_PPIase_dom"/>
</dbReference>
<comment type="caution">
    <text evidence="7">The sequence shown here is derived from an EMBL/GenBank/DDBJ whole genome shotgun (WGS) entry which is preliminary data.</text>
</comment>
<feature type="domain" description="PPIase cyclophilin-type" evidence="6">
    <location>
        <begin position="129"/>
        <end position="285"/>
    </location>
</feature>
<dbReference type="Pfam" id="PF00160">
    <property type="entry name" value="Pro_isomerase"/>
    <property type="match status" value="1"/>
</dbReference>